<keyword evidence="4 7" id="KW-0812">Transmembrane</keyword>
<feature type="transmembrane region" description="Helical" evidence="8">
    <location>
        <begin position="26"/>
        <end position="46"/>
    </location>
</feature>
<evidence type="ECO:0000313" key="10">
    <source>
        <dbReference type="Proteomes" id="UP000732193"/>
    </source>
</evidence>
<reference evidence="9 10" key="1">
    <citation type="submission" date="2021-01" db="EMBL/GenBank/DDBJ databases">
        <title>Diatom-associated Roseobacters Show Island Model of Population Structure.</title>
        <authorList>
            <person name="Qu L."/>
            <person name="Feng X."/>
            <person name="Chen Y."/>
            <person name="Li L."/>
            <person name="Wang X."/>
            <person name="Hu Z."/>
            <person name="Wang H."/>
            <person name="Luo H."/>
        </authorList>
    </citation>
    <scope>NUCLEOTIDE SEQUENCE [LARGE SCALE GENOMIC DNA]</scope>
    <source>
        <strain evidence="9 10">TR60-84</strain>
    </source>
</reference>
<accession>A0AAE2W1I2</accession>
<keyword evidence="7" id="KW-0813">Transport</keyword>
<dbReference type="GO" id="GO:0015031">
    <property type="term" value="P:protein transport"/>
    <property type="evidence" value="ECO:0007669"/>
    <property type="project" value="UniProtKB-KW"/>
</dbReference>
<proteinExistence type="inferred from homology"/>
<evidence type="ECO:0000256" key="5">
    <source>
        <dbReference type="ARBA" id="ARBA00022989"/>
    </source>
</evidence>
<dbReference type="Proteomes" id="UP000732193">
    <property type="component" value="Unassembled WGS sequence"/>
</dbReference>
<sequence length="154" mass="16187">MASGFTLNLPKRRTNYRFALTPLADAMFQLLIFFMLSSGLTPYSLLPFQSAQAQANAAPTVAGEEGEDPEPPTLEDAGDVALWTIEAETVLVGGQRFGFDALDDLADALGTAGSPGAVVLIVRPSAQVQDITTVLARLSAAEVASVQVSIGEEF</sequence>
<keyword evidence="5 8" id="KW-1133">Transmembrane helix</keyword>
<dbReference type="AlphaFoldDB" id="A0AAE2W1I2"/>
<comment type="subcellular location">
    <subcellularLocation>
        <location evidence="1">Cell membrane</location>
        <topology evidence="1">Single-pass membrane protein</topology>
    </subcellularLocation>
    <subcellularLocation>
        <location evidence="7">Cell membrane</location>
        <topology evidence="7">Single-pass type II membrane protein</topology>
    </subcellularLocation>
</comment>
<dbReference type="Pfam" id="PF02472">
    <property type="entry name" value="ExbD"/>
    <property type="match status" value="1"/>
</dbReference>
<evidence type="ECO:0000256" key="4">
    <source>
        <dbReference type="ARBA" id="ARBA00022692"/>
    </source>
</evidence>
<evidence type="ECO:0000313" key="9">
    <source>
        <dbReference type="EMBL" id="MBM1715550.1"/>
    </source>
</evidence>
<keyword evidence="6 8" id="KW-0472">Membrane</keyword>
<keyword evidence="10" id="KW-1185">Reference proteome</keyword>
<organism evidence="9 10">
    <name type="scientific">Sulfitobacter geojensis</name>
    <dbReference type="NCBI Taxonomy" id="1342299"/>
    <lineage>
        <taxon>Bacteria</taxon>
        <taxon>Pseudomonadati</taxon>
        <taxon>Pseudomonadota</taxon>
        <taxon>Alphaproteobacteria</taxon>
        <taxon>Rhodobacterales</taxon>
        <taxon>Roseobacteraceae</taxon>
        <taxon>Sulfitobacter</taxon>
    </lineage>
</organism>
<dbReference type="GO" id="GO:0022857">
    <property type="term" value="F:transmembrane transporter activity"/>
    <property type="evidence" value="ECO:0007669"/>
    <property type="project" value="InterPro"/>
</dbReference>
<evidence type="ECO:0000256" key="8">
    <source>
        <dbReference type="SAM" id="Phobius"/>
    </source>
</evidence>
<dbReference type="EMBL" id="JAFBRM010000007">
    <property type="protein sequence ID" value="MBM1715550.1"/>
    <property type="molecule type" value="Genomic_DNA"/>
</dbReference>
<evidence type="ECO:0000256" key="7">
    <source>
        <dbReference type="RuleBase" id="RU003879"/>
    </source>
</evidence>
<dbReference type="GO" id="GO:0005886">
    <property type="term" value="C:plasma membrane"/>
    <property type="evidence" value="ECO:0007669"/>
    <property type="project" value="UniProtKB-SubCell"/>
</dbReference>
<evidence type="ECO:0000256" key="3">
    <source>
        <dbReference type="ARBA" id="ARBA00022475"/>
    </source>
</evidence>
<gene>
    <name evidence="9" type="ORF">JQV55_18420</name>
</gene>
<comment type="similarity">
    <text evidence="2 7">Belongs to the ExbD/TolR family.</text>
</comment>
<evidence type="ECO:0000256" key="2">
    <source>
        <dbReference type="ARBA" id="ARBA00005811"/>
    </source>
</evidence>
<dbReference type="InterPro" id="IPR003400">
    <property type="entry name" value="ExbD"/>
</dbReference>
<keyword evidence="3" id="KW-1003">Cell membrane</keyword>
<name>A0AAE2W1I2_9RHOB</name>
<evidence type="ECO:0000256" key="6">
    <source>
        <dbReference type="ARBA" id="ARBA00023136"/>
    </source>
</evidence>
<comment type="caution">
    <text evidence="9">The sequence shown here is derived from an EMBL/GenBank/DDBJ whole genome shotgun (WGS) entry which is preliminary data.</text>
</comment>
<keyword evidence="7" id="KW-0653">Protein transport</keyword>
<evidence type="ECO:0000256" key="1">
    <source>
        <dbReference type="ARBA" id="ARBA00004162"/>
    </source>
</evidence>
<protein>
    <submittedName>
        <fullName evidence="9">Biopolymer transporter ExbD</fullName>
    </submittedName>
</protein>